<dbReference type="eggNOG" id="COG3090">
    <property type="taxonomic scope" value="Bacteria"/>
</dbReference>
<protein>
    <submittedName>
        <fullName evidence="11">Putative permease protein</fullName>
    </submittedName>
</protein>
<evidence type="ECO:0000313" key="12">
    <source>
        <dbReference type="Proteomes" id="UP000030661"/>
    </source>
</evidence>
<feature type="domain" description="Tripartite ATP-independent periplasmic transporters DctQ component" evidence="10">
    <location>
        <begin position="25"/>
        <end position="152"/>
    </location>
</feature>
<evidence type="ECO:0000256" key="4">
    <source>
        <dbReference type="ARBA" id="ARBA00022519"/>
    </source>
</evidence>
<keyword evidence="2" id="KW-0813">Transport</keyword>
<keyword evidence="3" id="KW-1003">Cell membrane</keyword>
<feature type="transmembrane region" description="Helical" evidence="9">
    <location>
        <begin position="132"/>
        <end position="151"/>
    </location>
</feature>
<gene>
    <name evidence="11" type="ORF">U27_01969</name>
</gene>
<dbReference type="GO" id="GO:0022857">
    <property type="term" value="F:transmembrane transporter activity"/>
    <property type="evidence" value="ECO:0007669"/>
    <property type="project" value="TreeGrafter"/>
</dbReference>
<evidence type="ECO:0000256" key="6">
    <source>
        <dbReference type="ARBA" id="ARBA00022989"/>
    </source>
</evidence>
<keyword evidence="5 9" id="KW-0812">Transmembrane</keyword>
<keyword evidence="12" id="KW-1185">Reference proteome</keyword>
<name>A0A0S6W9K9_VECG1</name>
<dbReference type="STRING" id="1499967.U27_01969"/>
<sequence>MAKKITLKYFDSALDIVVTLGFIFMLLCAIFQVIFRYVLRISVPWTEEAARFALIFVTFWGGAIALREKEHIVIGAIFERLPQKFQAVLQLIFIAAMAWFLVNVFLGSIPMIKLTWNTPVGSIGWLKTGHVYLFLPTGIGFMLLYLALWAVETILDFTGSGNHTLQTTTEGGNNS</sequence>
<evidence type="ECO:0000256" key="8">
    <source>
        <dbReference type="ARBA" id="ARBA00038436"/>
    </source>
</evidence>
<dbReference type="InterPro" id="IPR007387">
    <property type="entry name" value="TRAP_DctQ"/>
</dbReference>
<dbReference type="GO" id="GO:0015740">
    <property type="term" value="P:C4-dicarboxylate transport"/>
    <property type="evidence" value="ECO:0007669"/>
    <property type="project" value="TreeGrafter"/>
</dbReference>
<dbReference type="InterPro" id="IPR055348">
    <property type="entry name" value="DctQ"/>
</dbReference>
<dbReference type="HOGENOM" id="CLU_086356_9_4_0"/>
<comment type="similarity">
    <text evidence="8">Belongs to the TRAP transporter small permease family.</text>
</comment>
<feature type="transmembrane region" description="Helical" evidence="9">
    <location>
        <begin position="49"/>
        <end position="66"/>
    </location>
</feature>
<dbReference type="GO" id="GO:0005886">
    <property type="term" value="C:plasma membrane"/>
    <property type="evidence" value="ECO:0007669"/>
    <property type="project" value="UniProtKB-SubCell"/>
</dbReference>
<reference evidence="11" key="1">
    <citation type="journal article" date="2015" name="PeerJ">
        <title>First genomic representation of candidate bacterial phylum KSB3 points to enhanced environmental sensing as a trigger of wastewater bulking.</title>
        <authorList>
            <person name="Sekiguchi Y."/>
            <person name="Ohashi A."/>
            <person name="Parks D.H."/>
            <person name="Yamauchi T."/>
            <person name="Tyson G.W."/>
            <person name="Hugenholtz P."/>
        </authorList>
    </citation>
    <scope>NUCLEOTIDE SEQUENCE [LARGE SCALE GENOMIC DNA]</scope>
</reference>
<dbReference type="Proteomes" id="UP000030661">
    <property type="component" value="Unassembled WGS sequence"/>
</dbReference>
<evidence type="ECO:0000313" key="11">
    <source>
        <dbReference type="EMBL" id="GAK55138.1"/>
    </source>
</evidence>
<proteinExistence type="inferred from homology"/>
<organism evidence="11">
    <name type="scientific">Vecturithrix granuli</name>
    <dbReference type="NCBI Taxonomy" id="1499967"/>
    <lineage>
        <taxon>Bacteria</taxon>
        <taxon>Candidatus Moduliflexota</taxon>
        <taxon>Candidatus Vecturitrichia</taxon>
        <taxon>Candidatus Vecturitrichales</taxon>
        <taxon>Candidatus Vecturitrichaceae</taxon>
        <taxon>Candidatus Vecturithrix</taxon>
    </lineage>
</organism>
<dbReference type="PANTHER" id="PTHR35011">
    <property type="entry name" value="2,3-DIKETO-L-GULONATE TRAP TRANSPORTER SMALL PERMEASE PROTEIN YIAM"/>
    <property type="match status" value="1"/>
</dbReference>
<evidence type="ECO:0000256" key="5">
    <source>
        <dbReference type="ARBA" id="ARBA00022692"/>
    </source>
</evidence>
<dbReference type="AlphaFoldDB" id="A0A0S6W9K9"/>
<dbReference type="Pfam" id="PF04290">
    <property type="entry name" value="DctQ"/>
    <property type="match status" value="1"/>
</dbReference>
<dbReference type="PANTHER" id="PTHR35011:SF2">
    <property type="entry name" value="2,3-DIKETO-L-GULONATE TRAP TRANSPORTER SMALL PERMEASE PROTEIN YIAM"/>
    <property type="match status" value="1"/>
</dbReference>
<keyword evidence="4" id="KW-0997">Cell inner membrane</keyword>
<accession>A0A0S6W9K9</accession>
<evidence type="ECO:0000256" key="1">
    <source>
        <dbReference type="ARBA" id="ARBA00004429"/>
    </source>
</evidence>
<evidence type="ECO:0000256" key="7">
    <source>
        <dbReference type="ARBA" id="ARBA00023136"/>
    </source>
</evidence>
<feature type="transmembrane region" description="Helical" evidence="9">
    <location>
        <begin position="87"/>
        <end position="112"/>
    </location>
</feature>
<comment type="subcellular location">
    <subcellularLocation>
        <location evidence="1">Cell inner membrane</location>
        <topology evidence="1">Multi-pass membrane protein</topology>
    </subcellularLocation>
</comment>
<keyword evidence="6 9" id="KW-1133">Transmembrane helix</keyword>
<keyword evidence="7 9" id="KW-0472">Membrane</keyword>
<evidence type="ECO:0000256" key="2">
    <source>
        <dbReference type="ARBA" id="ARBA00022448"/>
    </source>
</evidence>
<dbReference type="EMBL" id="DF820463">
    <property type="protein sequence ID" value="GAK55138.1"/>
    <property type="molecule type" value="Genomic_DNA"/>
</dbReference>
<feature type="transmembrane region" description="Helical" evidence="9">
    <location>
        <begin position="12"/>
        <end position="37"/>
    </location>
</feature>
<evidence type="ECO:0000259" key="10">
    <source>
        <dbReference type="Pfam" id="PF04290"/>
    </source>
</evidence>
<evidence type="ECO:0000256" key="3">
    <source>
        <dbReference type="ARBA" id="ARBA00022475"/>
    </source>
</evidence>
<evidence type="ECO:0000256" key="9">
    <source>
        <dbReference type="SAM" id="Phobius"/>
    </source>
</evidence>